<comment type="caution">
    <text evidence="2">The sequence shown here is derived from an EMBL/GenBank/DDBJ whole genome shotgun (WGS) entry which is preliminary data.</text>
</comment>
<proteinExistence type="predicted"/>
<dbReference type="Pfam" id="PF13409">
    <property type="entry name" value="GST_N_2"/>
    <property type="match status" value="1"/>
</dbReference>
<dbReference type="Gene3D" id="1.20.1050.10">
    <property type="match status" value="1"/>
</dbReference>
<sequence>MKLYLNDTSPFSRAVVATALLTKSSSLSLEWVDPWASPAELVDANPFCLIPTLVTTEGITLSESLCICQHLIEVSQSEDLTSIEYQSVDQVSQLGFAKTLMEIAFRSAALKRYTDESNELITRGETGMAVALEKLNQQLSVEGIKSYLQPNLANLYLHVALDYVQFRHSAIFNAVENNNISELMQLSPFVGVLNVIDLETLATQPSFESLINR</sequence>
<feature type="domain" description="GST N-terminal" evidence="1">
    <location>
        <begin position="1"/>
        <end position="79"/>
    </location>
</feature>
<keyword evidence="3" id="KW-1185">Reference proteome</keyword>
<dbReference type="RefSeq" id="WP_032551795.1">
    <property type="nucleotide sequence ID" value="NZ_JFFR01000024.1"/>
</dbReference>
<dbReference type="Proteomes" id="UP000027219">
    <property type="component" value="Unassembled WGS sequence"/>
</dbReference>
<evidence type="ECO:0000259" key="1">
    <source>
        <dbReference type="PROSITE" id="PS50404"/>
    </source>
</evidence>
<name>A0A066ULT1_9VIBR</name>
<reference evidence="2 3" key="1">
    <citation type="submission" date="2014-02" db="EMBL/GenBank/DDBJ databases">
        <title>Vibrio fortis Dalian14 Genome Sequencing.</title>
        <authorList>
            <person name="Wang Y."/>
            <person name="Song L."/>
            <person name="Liu G."/>
            <person name="Ding J."/>
        </authorList>
    </citation>
    <scope>NUCLEOTIDE SEQUENCE [LARGE SCALE GENOMIC DNA]</scope>
    <source>
        <strain evidence="2 3">Dalian14</strain>
    </source>
</reference>
<protein>
    <recommendedName>
        <fullName evidence="1">GST N-terminal domain-containing protein</fullName>
    </recommendedName>
</protein>
<dbReference type="Gene3D" id="3.40.30.10">
    <property type="entry name" value="Glutaredoxin"/>
    <property type="match status" value="1"/>
</dbReference>
<dbReference type="EMBL" id="JFFR01000024">
    <property type="protein sequence ID" value="KDN28025.1"/>
    <property type="molecule type" value="Genomic_DNA"/>
</dbReference>
<dbReference type="InterPro" id="IPR036249">
    <property type="entry name" value="Thioredoxin-like_sf"/>
</dbReference>
<evidence type="ECO:0000313" key="3">
    <source>
        <dbReference type="Proteomes" id="UP000027219"/>
    </source>
</evidence>
<dbReference type="SUPFAM" id="SSF52833">
    <property type="entry name" value="Thioredoxin-like"/>
    <property type="match status" value="1"/>
</dbReference>
<organism evidence="2 3">
    <name type="scientific">Vibrio fortis</name>
    <dbReference type="NCBI Taxonomy" id="212667"/>
    <lineage>
        <taxon>Bacteria</taxon>
        <taxon>Pseudomonadati</taxon>
        <taxon>Pseudomonadota</taxon>
        <taxon>Gammaproteobacteria</taxon>
        <taxon>Vibrionales</taxon>
        <taxon>Vibrionaceae</taxon>
        <taxon>Vibrio</taxon>
    </lineage>
</organism>
<gene>
    <name evidence="2" type="ORF">VFDL14_24330</name>
</gene>
<accession>A0A066ULT1</accession>
<evidence type="ECO:0000313" key="2">
    <source>
        <dbReference type="EMBL" id="KDN28025.1"/>
    </source>
</evidence>
<dbReference type="InterPro" id="IPR004045">
    <property type="entry name" value="Glutathione_S-Trfase_N"/>
</dbReference>
<dbReference type="STRING" id="212667.VFDL14_24330"/>
<dbReference type="AlphaFoldDB" id="A0A066ULT1"/>
<dbReference type="OrthoDB" id="8634103at2"/>
<dbReference type="PROSITE" id="PS50404">
    <property type="entry name" value="GST_NTER"/>
    <property type="match status" value="1"/>
</dbReference>